<dbReference type="RefSeq" id="WP_011312347.1">
    <property type="nucleotide sequence ID" value="NC_007404.1"/>
</dbReference>
<dbReference type="SUPFAM" id="SSF75169">
    <property type="entry name" value="DsrEFH-like"/>
    <property type="match status" value="1"/>
</dbReference>
<proteinExistence type="predicted"/>
<dbReference type="InterPro" id="IPR027396">
    <property type="entry name" value="DsrEFH-like"/>
</dbReference>
<gene>
    <name evidence="2" type="ordered locus">Tbd_1835</name>
</gene>
<dbReference type="KEGG" id="tbd:Tbd_1835"/>
<evidence type="ECO:0008006" key="4">
    <source>
        <dbReference type="Google" id="ProtNLM"/>
    </source>
</evidence>
<protein>
    <recommendedName>
        <fullName evidence="4">Transmembrane anti-sigma factor</fullName>
    </recommendedName>
</protein>
<dbReference type="AlphaFoldDB" id="Q3SHU5"/>
<dbReference type="eggNOG" id="COG1416">
    <property type="taxonomic scope" value="Bacteria"/>
</dbReference>
<dbReference type="STRING" id="292415.Tbd_1835"/>
<feature type="coiled-coil region" evidence="1">
    <location>
        <begin position="135"/>
        <end position="162"/>
    </location>
</feature>
<dbReference type="OrthoDB" id="8557943at2"/>
<organism evidence="2 3">
    <name type="scientific">Thiobacillus denitrificans (strain ATCC 25259 / T1)</name>
    <dbReference type="NCBI Taxonomy" id="292415"/>
    <lineage>
        <taxon>Bacteria</taxon>
        <taxon>Pseudomonadati</taxon>
        <taxon>Pseudomonadota</taxon>
        <taxon>Betaproteobacteria</taxon>
        <taxon>Nitrosomonadales</taxon>
        <taxon>Thiobacillaceae</taxon>
        <taxon>Thiobacillus</taxon>
    </lineage>
</organism>
<sequence length="242" mass="26925">MKSVVSDEILQAFVDGELSVPESEALVARMREDSELAQRVCSLRSLKSMVQLAYARPPGPARSERAVPRRQLARRCAFGCLMLAAGIGGWALRGVDIDTAAAARLLALPDGYQVVSLAREVDPNRVLLHLDSAAPERMRAVLDRAERLLDEAERERRPLELEVIANSRGIELLRAGHSPYAERVARMTQRHVNLQWVACGQSIARYRSEGQRVELLPPTRTAPTAIGEIVTRLQQGWTYIRV</sequence>
<evidence type="ECO:0000313" key="3">
    <source>
        <dbReference type="Proteomes" id="UP000008291"/>
    </source>
</evidence>
<dbReference type="EMBL" id="CP000116">
    <property type="protein sequence ID" value="AAZ97788.1"/>
    <property type="molecule type" value="Genomic_DNA"/>
</dbReference>
<dbReference type="PANTHER" id="PTHR37691:SF1">
    <property type="entry name" value="BLR3518 PROTEIN"/>
    <property type="match status" value="1"/>
</dbReference>
<name>Q3SHU5_THIDA</name>
<keyword evidence="1" id="KW-0175">Coiled coil</keyword>
<evidence type="ECO:0000256" key="1">
    <source>
        <dbReference type="SAM" id="Coils"/>
    </source>
</evidence>
<dbReference type="eggNOG" id="COG5662">
    <property type="taxonomic scope" value="Bacteria"/>
</dbReference>
<reference evidence="2 3" key="1">
    <citation type="journal article" date="2006" name="J. Bacteriol.">
        <title>The genome sequence of the obligately chemolithoautotrophic, facultatively anaerobic bacterium Thiobacillus denitrificans.</title>
        <authorList>
            <person name="Beller H.R."/>
            <person name="Chain P.S."/>
            <person name="Letain T.E."/>
            <person name="Chakicherla A."/>
            <person name="Larimer F.W."/>
            <person name="Richardson P.M."/>
            <person name="Coleman M.A."/>
            <person name="Wood A.P."/>
            <person name="Kelly D.P."/>
        </authorList>
    </citation>
    <scope>NUCLEOTIDE SEQUENCE [LARGE SCALE GENOMIC DNA]</scope>
    <source>
        <strain evidence="2 3">ATCC 25259</strain>
    </source>
</reference>
<evidence type="ECO:0000313" key="2">
    <source>
        <dbReference type="EMBL" id="AAZ97788.1"/>
    </source>
</evidence>
<accession>Q3SHU5</accession>
<dbReference type="PANTHER" id="PTHR37691">
    <property type="entry name" value="BLR3518 PROTEIN"/>
    <property type="match status" value="1"/>
</dbReference>
<dbReference type="Gene3D" id="3.40.1260.10">
    <property type="entry name" value="DsrEFH-like"/>
    <property type="match status" value="1"/>
</dbReference>
<keyword evidence="3" id="KW-1185">Reference proteome</keyword>
<dbReference type="Proteomes" id="UP000008291">
    <property type="component" value="Chromosome"/>
</dbReference>
<dbReference type="HOGENOM" id="CLU_096825_0_0_4"/>